<name>A0A9Q8T7Q9_9PEZI</name>
<evidence type="ECO:0000313" key="2">
    <source>
        <dbReference type="EMBL" id="UQC90355.1"/>
    </source>
</evidence>
<feature type="region of interest" description="Disordered" evidence="1">
    <location>
        <begin position="243"/>
        <end position="272"/>
    </location>
</feature>
<dbReference type="GeneID" id="73349819"/>
<keyword evidence="3" id="KW-1185">Reference proteome</keyword>
<proteinExistence type="predicted"/>
<accession>A0A9Q8T7Q9</accession>
<evidence type="ECO:0000256" key="1">
    <source>
        <dbReference type="SAM" id="MobiDB-lite"/>
    </source>
</evidence>
<evidence type="ECO:0000313" key="3">
    <source>
        <dbReference type="Proteomes" id="UP000830671"/>
    </source>
</evidence>
<dbReference type="AlphaFoldDB" id="A0A9Q8T7Q9"/>
<dbReference type="KEGG" id="clup:CLUP02_15885"/>
<protein>
    <submittedName>
        <fullName evidence="2">Uncharacterized protein</fullName>
    </submittedName>
</protein>
<sequence length="672" mass="73456">MEARAGTPYDGFPVFPPCLTPFLPRISSPFHAMEGKGHVSKQPRYLRYFSQGQEDPKSGYLPIVRKLSSSLTATLNPISSSTITTTSSNASSPPQVQHLMISSPASAANTFLFLHRVPSCRSRRVGSPLTFPPHFSPSFCGLPSSRLIKQATNKLQPSSFTLGTLLSVHLPLLLLRRNLHSPSPARERASLVWEPTSQRASEPFSAARRFDPLPHPTCCSSASASATLALCLLEKAFIPNSPKHHEPRLPLESRASSTGTPRGPSMDGSSRTRCYRHHLDSITLFSSLSSPPNPPWLAISHSILQREAACGKYNAGTIRLRPRLNTIISNIGWKRTRRRPQALPFMLRSANCPFIMAHPPDANTLAGAVAVAVTGAVTGVAGVQSWHHTLAPTLARLACLSPRHLPWPWKAWSSSTLVQPISRDTHKPTLPALSPTVSRLLPFYHFIFGATLPTCALVQSSLTQSTCFVLVTMSYPPGHVFDMQVIPPGWEGADNRYLAFIAASRPAYISTRAHLVAVTEGPGPWIQDIMMNISFYSRPYQLKAMVRMMLSVVHGHGNGGDATAPPNLAAEPLKHATHGPFLTMSWVASSEIAFTNNDAEQVQENGLRPCCCRPPVRPQANVRERVAALNALKVPCCCMHNHGYATFRYGELTKLPTELWNDVFSRKSVSAG</sequence>
<dbReference type="EMBL" id="CP019480">
    <property type="protein sequence ID" value="UQC90355.1"/>
    <property type="molecule type" value="Genomic_DNA"/>
</dbReference>
<organism evidence="2 3">
    <name type="scientific">Colletotrichum lupini</name>
    <dbReference type="NCBI Taxonomy" id="145971"/>
    <lineage>
        <taxon>Eukaryota</taxon>
        <taxon>Fungi</taxon>
        <taxon>Dikarya</taxon>
        <taxon>Ascomycota</taxon>
        <taxon>Pezizomycotina</taxon>
        <taxon>Sordariomycetes</taxon>
        <taxon>Hypocreomycetidae</taxon>
        <taxon>Glomerellales</taxon>
        <taxon>Glomerellaceae</taxon>
        <taxon>Colletotrichum</taxon>
        <taxon>Colletotrichum acutatum species complex</taxon>
    </lineage>
</organism>
<dbReference type="RefSeq" id="XP_049151956.1">
    <property type="nucleotide sequence ID" value="XM_049294809.1"/>
</dbReference>
<gene>
    <name evidence="2" type="ORF">CLUP02_15885</name>
</gene>
<reference evidence="2" key="1">
    <citation type="journal article" date="2021" name="Mol. Plant Microbe Interact.">
        <title>Complete Genome Sequence of the Plant-Pathogenic Fungus Colletotrichum lupini.</title>
        <authorList>
            <person name="Baroncelli R."/>
            <person name="Pensec F."/>
            <person name="Da Lio D."/>
            <person name="Boufleur T."/>
            <person name="Vicente I."/>
            <person name="Sarrocco S."/>
            <person name="Picot A."/>
            <person name="Baraldi E."/>
            <person name="Sukno S."/>
            <person name="Thon M."/>
            <person name="Le Floch G."/>
        </authorList>
    </citation>
    <scope>NUCLEOTIDE SEQUENCE</scope>
    <source>
        <strain evidence="2">IMI 504893</strain>
    </source>
</reference>
<dbReference type="Proteomes" id="UP000830671">
    <property type="component" value="Chromosome 8"/>
</dbReference>